<dbReference type="EMBL" id="JXTB01000447">
    <property type="protein sequence ID" value="PON40051.1"/>
    <property type="molecule type" value="Genomic_DNA"/>
</dbReference>
<protein>
    <submittedName>
        <fullName evidence="4">Stigma-specific protein</fullName>
    </submittedName>
</protein>
<comment type="similarity">
    <text evidence="1">Belongs to the STIG1 family.</text>
</comment>
<proteinExistence type="inferred from homology"/>
<comment type="caution">
    <text evidence="4">The sequence shown here is derived from an EMBL/GenBank/DDBJ whole genome shotgun (WGS) entry which is preliminary data.</text>
</comment>
<name>A0A2P5AU57_PARAD</name>
<dbReference type="PANTHER" id="PTHR33227:SF6">
    <property type="entry name" value="PROTEIN GRIM REAPER"/>
    <property type="match status" value="1"/>
</dbReference>
<evidence type="ECO:0000256" key="1">
    <source>
        <dbReference type="ARBA" id="ARBA00006010"/>
    </source>
</evidence>
<dbReference type="Proteomes" id="UP000237105">
    <property type="component" value="Unassembled WGS sequence"/>
</dbReference>
<accession>A0A2P5AU57</accession>
<dbReference type="Pfam" id="PF04885">
    <property type="entry name" value="Stig1"/>
    <property type="match status" value="1"/>
</dbReference>
<reference evidence="5" key="1">
    <citation type="submission" date="2016-06" db="EMBL/GenBank/DDBJ databases">
        <title>Parallel loss of symbiosis genes in relatives of nitrogen-fixing non-legume Parasponia.</title>
        <authorList>
            <person name="Van Velzen R."/>
            <person name="Holmer R."/>
            <person name="Bu F."/>
            <person name="Rutten L."/>
            <person name="Van Zeijl A."/>
            <person name="Liu W."/>
            <person name="Santuari L."/>
            <person name="Cao Q."/>
            <person name="Sharma T."/>
            <person name="Shen D."/>
            <person name="Roswanjaya Y."/>
            <person name="Wardhani T."/>
            <person name="Kalhor M.S."/>
            <person name="Jansen J."/>
            <person name="Van den Hoogen J."/>
            <person name="Gungor B."/>
            <person name="Hartog M."/>
            <person name="Hontelez J."/>
            <person name="Verver J."/>
            <person name="Yang W.-C."/>
            <person name="Schijlen E."/>
            <person name="Repin R."/>
            <person name="Schilthuizen M."/>
            <person name="Schranz E."/>
            <person name="Heidstra R."/>
            <person name="Miyata K."/>
            <person name="Fedorova E."/>
            <person name="Kohlen W."/>
            <person name="Bisseling T."/>
            <person name="Smit S."/>
            <person name="Geurts R."/>
        </authorList>
    </citation>
    <scope>NUCLEOTIDE SEQUENCE [LARGE SCALE GENOMIC DNA]</scope>
    <source>
        <strain evidence="5">cv. WU1-14</strain>
    </source>
</reference>
<dbReference type="OrthoDB" id="2013942at2759"/>
<sequence length="123" mass="13378">MSFSNDNKFHENDNPTPNPRSRSRFLGNIIKEGSNCAGNNNVCNGVSANKWKTKSLLLCCKTHCRNVLGDFNNCGGCGRKCRLGERCCDGRCTVVLSNVQNCGTCGRRCKAGVKCQNGFCGYA</sequence>
<gene>
    <name evidence="4" type="ORF">PanWU01x14_299940</name>
</gene>
<keyword evidence="5" id="KW-1185">Reference proteome</keyword>
<evidence type="ECO:0000313" key="4">
    <source>
        <dbReference type="EMBL" id="PON40051.1"/>
    </source>
</evidence>
<feature type="region of interest" description="Disordered" evidence="3">
    <location>
        <begin position="1"/>
        <end position="24"/>
    </location>
</feature>
<organism evidence="4 5">
    <name type="scientific">Parasponia andersonii</name>
    <name type="common">Sponia andersonii</name>
    <dbReference type="NCBI Taxonomy" id="3476"/>
    <lineage>
        <taxon>Eukaryota</taxon>
        <taxon>Viridiplantae</taxon>
        <taxon>Streptophyta</taxon>
        <taxon>Embryophyta</taxon>
        <taxon>Tracheophyta</taxon>
        <taxon>Spermatophyta</taxon>
        <taxon>Magnoliopsida</taxon>
        <taxon>eudicotyledons</taxon>
        <taxon>Gunneridae</taxon>
        <taxon>Pentapetalae</taxon>
        <taxon>rosids</taxon>
        <taxon>fabids</taxon>
        <taxon>Rosales</taxon>
        <taxon>Cannabaceae</taxon>
        <taxon>Parasponia</taxon>
    </lineage>
</organism>
<keyword evidence="2" id="KW-0732">Signal</keyword>
<dbReference type="InterPro" id="IPR006969">
    <property type="entry name" value="Stig-like"/>
</dbReference>
<dbReference type="AlphaFoldDB" id="A0A2P5AU57"/>
<evidence type="ECO:0000256" key="3">
    <source>
        <dbReference type="SAM" id="MobiDB-lite"/>
    </source>
</evidence>
<dbReference type="PANTHER" id="PTHR33227">
    <property type="entry name" value="STIGMA-SPECIFIC STIG1-LIKE PROTEIN 3"/>
    <property type="match status" value="1"/>
</dbReference>
<evidence type="ECO:0000256" key="2">
    <source>
        <dbReference type="ARBA" id="ARBA00022729"/>
    </source>
</evidence>
<evidence type="ECO:0000313" key="5">
    <source>
        <dbReference type="Proteomes" id="UP000237105"/>
    </source>
</evidence>